<dbReference type="Proteomes" id="UP000663844">
    <property type="component" value="Unassembled WGS sequence"/>
</dbReference>
<protein>
    <submittedName>
        <fullName evidence="2">Uncharacterized protein</fullName>
    </submittedName>
</protein>
<proteinExistence type="predicted"/>
<dbReference type="EMBL" id="CAJOAZ010000576">
    <property type="protein sequence ID" value="CAF3677262.1"/>
    <property type="molecule type" value="Genomic_DNA"/>
</dbReference>
<feature type="non-terminal residue" evidence="2">
    <location>
        <position position="1"/>
    </location>
</feature>
<keyword evidence="1" id="KW-1133">Transmembrane helix</keyword>
<keyword evidence="1" id="KW-0812">Transmembrane</keyword>
<reference evidence="2" key="1">
    <citation type="submission" date="2021-02" db="EMBL/GenBank/DDBJ databases">
        <authorList>
            <person name="Nowell W R."/>
        </authorList>
    </citation>
    <scope>NUCLEOTIDE SEQUENCE</scope>
</reference>
<name>A0A818T3E9_9BILA</name>
<dbReference type="AlphaFoldDB" id="A0A818T3E9"/>
<comment type="caution">
    <text evidence="2">The sequence shown here is derived from an EMBL/GenBank/DDBJ whole genome shotgun (WGS) entry which is preliminary data.</text>
</comment>
<evidence type="ECO:0000313" key="2">
    <source>
        <dbReference type="EMBL" id="CAF3677262.1"/>
    </source>
</evidence>
<accession>A0A818T3E9</accession>
<organism evidence="2 3">
    <name type="scientific">Adineta steineri</name>
    <dbReference type="NCBI Taxonomy" id="433720"/>
    <lineage>
        <taxon>Eukaryota</taxon>
        <taxon>Metazoa</taxon>
        <taxon>Spiralia</taxon>
        <taxon>Gnathifera</taxon>
        <taxon>Rotifera</taxon>
        <taxon>Eurotatoria</taxon>
        <taxon>Bdelloidea</taxon>
        <taxon>Adinetida</taxon>
        <taxon>Adinetidae</taxon>
        <taxon>Adineta</taxon>
    </lineage>
</organism>
<gene>
    <name evidence="2" type="ORF">OXD698_LOCUS10665</name>
</gene>
<evidence type="ECO:0000313" key="3">
    <source>
        <dbReference type="Proteomes" id="UP000663844"/>
    </source>
</evidence>
<feature type="transmembrane region" description="Helical" evidence="1">
    <location>
        <begin position="43"/>
        <end position="62"/>
    </location>
</feature>
<keyword evidence="1" id="KW-0472">Membrane</keyword>
<evidence type="ECO:0000256" key="1">
    <source>
        <dbReference type="SAM" id="Phobius"/>
    </source>
</evidence>
<sequence>FFIEGLSGQVIGIDFGSVFIETSISLAFAFSRIISIYLTRQPIQLMSLIGTTIIYTINGWYLRRKKTYIVNNCSSDLEVNNFFRRSSLKEALDQIQNMVGVDQTTDLNILY</sequence>